<sequence length="186" mass="21031">MFKITSIFITVYLLAIGVQSKQCPLIQSMGDINGPAFMGLWYQLERYPDIFETGFKCQTANYSLNTDGTVNITHNEYTDVGDYEISYHGYGIPQPNNPSNVTEIFPEFPPMNANVLVVATDYVSYALTYSCRNLPFNQRYENAWILGRNKTISSISPQTLSQLKQMLSSKGSSVQKFRLTTQDCDN</sequence>
<evidence type="ECO:0000259" key="4">
    <source>
        <dbReference type="Pfam" id="PF08212"/>
    </source>
</evidence>
<evidence type="ECO:0000256" key="2">
    <source>
        <dbReference type="ARBA" id="ARBA00023157"/>
    </source>
</evidence>
<evidence type="ECO:0000313" key="6">
    <source>
        <dbReference type="Proteomes" id="UP000728032"/>
    </source>
</evidence>
<dbReference type="AlphaFoldDB" id="A0A7R9QP54"/>
<comment type="similarity">
    <text evidence="1 3">Belongs to the calycin superfamily. Lipocalin family.</text>
</comment>
<dbReference type="InterPro" id="IPR022271">
    <property type="entry name" value="Lipocalin_ApoD"/>
</dbReference>
<reference evidence="5" key="1">
    <citation type="submission" date="2020-11" db="EMBL/GenBank/DDBJ databases">
        <authorList>
            <person name="Tran Van P."/>
        </authorList>
    </citation>
    <scope>NUCLEOTIDE SEQUENCE</scope>
</reference>
<dbReference type="PRINTS" id="PR01273">
    <property type="entry name" value="INVTBRTCOLOR"/>
</dbReference>
<feature type="chain" id="PRO_5035980529" description="Lipocalin/cytosolic fatty-acid binding domain-containing protein" evidence="3">
    <location>
        <begin position="21"/>
        <end position="186"/>
    </location>
</feature>
<evidence type="ECO:0000256" key="3">
    <source>
        <dbReference type="PIRNR" id="PIRNR036893"/>
    </source>
</evidence>
<dbReference type="PIRSF" id="PIRSF036893">
    <property type="entry name" value="Lipocalin_ApoD"/>
    <property type="match status" value="1"/>
</dbReference>
<keyword evidence="2" id="KW-1015">Disulfide bond</keyword>
<dbReference type="PANTHER" id="PTHR10612">
    <property type="entry name" value="APOLIPOPROTEIN D"/>
    <property type="match status" value="1"/>
</dbReference>
<dbReference type="EMBL" id="CAJPVJ010006437">
    <property type="protein sequence ID" value="CAG2170440.1"/>
    <property type="molecule type" value="Genomic_DNA"/>
</dbReference>
<dbReference type="Proteomes" id="UP000728032">
    <property type="component" value="Unassembled WGS sequence"/>
</dbReference>
<dbReference type="GO" id="GO:0000302">
    <property type="term" value="P:response to reactive oxygen species"/>
    <property type="evidence" value="ECO:0007669"/>
    <property type="project" value="TreeGrafter"/>
</dbReference>
<feature type="domain" description="Lipocalin/cytosolic fatty-acid binding" evidence="4">
    <location>
        <begin position="37"/>
        <end position="181"/>
    </location>
</feature>
<dbReference type="InterPro" id="IPR000566">
    <property type="entry name" value="Lipocln_cytosolic_FA-bd_dom"/>
</dbReference>
<evidence type="ECO:0000313" key="5">
    <source>
        <dbReference type="EMBL" id="CAD7653253.1"/>
    </source>
</evidence>
<dbReference type="OrthoDB" id="10048091at2759"/>
<feature type="signal peptide" evidence="3">
    <location>
        <begin position="1"/>
        <end position="20"/>
    </location>
</feature>
<dbReference type="GO" id="GO:0006629">
    <property type="term" value="P:lipid metabolic process"/>
    <property type="evidence" value="ECO:0007669"/>
    <property type="project" value="TreeGrafter"/>
</dbReference>
<organism evidence="5">
    <name type="scientific">Oppiella nova</name>
    <dbReference type="NCBI Taxonomy" id="334625"/>
    <lineage>
        <taxon>Eukaryota</taxon>
        <taxon>Metazoa</taxon>
        <taxon>Ecdysozoa</taxon>
        <taxon>Arthropoda</taxon>
        <taxon>Chelicerata</taxon>
        <taxon>Arachnida</taxon>
        <taxon>Acari</taxon>
        <taxon>Acariformes</taxon>
        <taxon>Sarcoptiformes</taxon>
        <taxon>Oribatida</taxon>
        <taxon>Brachypylina</taxon>
        <taxon>Oppioidea</taxon>
        <taxon>Oppiidae</taxon>
        <taxon>Oppiella</taxon>
    </lineage>
</organism>
<dbReference type="InterPro" id="IPR012674">
    <property type="entry name" value="Calycin"/>
</dbReference>
<proteinExistence type="inferred from homology"/>
<dbReference type="PANTHER" id="PTHR10612:SF62">
    <property type="entry name" value="LIPOCALIN_CYTOSOLIC FATTY-ACID BINDING DOMAIN-CONTAINING PROTEIN"/>
    <property type="match status" value="1"/>
</dbReference>
<keyword evidence="3" id="KW-0732">Signal</keyword>
<evidence type="ECO:0000256" key="1">
    <source>
        <dbReference type="ARBA" id="ARBA00006889"/>
    </source>
</evidence>
<protein>
    <recommendedName>
        <fullName evidence="4">Lipocalin/cytosolic fatty-acid binding domain-containing protein</fullName>
    </recommendedName>
</protein>
<dbReference type="Pfam" id="PF08212">
    <property type="entry name" value="Lipocalin_2"/>
    <property type="match status" value="1"/>
</dbReference>
<dbReference type="EMBL" id="OC921262">
    <property type="protein sequence ID" value="CAD7653253.1"/>
    <property type="molecule type" value="Genomic_DNA"/>
</dbReference>
<gene>
    <name evidence="5" type="ORF">ONB1V03_LOCUS9910</name>
</gene>
<accession>A0A7R9QP54</accession>
<name>A0A7R9QP54_9ACAR</name>
<dbReference type="GO" id="GO:0005737">
    <property type="term" value="C:cytoplasm"/>
    <property type="evidence" value="ECO:0007669"/>
    <property type="project" value="TreeGrafter"/>
</dbReference>
<dbReference type="GO" id="GO:0031409">
    <property type="term" value="F:pigment binding"/>
    <property type="evidence" value="ECO:0007669"/>
    <property type="project" value="InterPro"/>
</dbReference>
<keyword evidence="6" id="KW-1185">Reference proteome</keyword>
<dbReference type="SUPFAM" id="SSF50814">
    <property type="entry name" value="Lipocalins"/>
    <property type="match status" value="1"/>
</dbReference>
<dbReference type="Gene3D" id="2.40.128.20">
    <property type="match status" value="1"/>
</dbReference>
<dbReference type="InterPro" id="IPR003057">
    <property type="entry name" value="Invtbrt_color"/>
</dbReference>